<dbReference type="Proteomes" id="UP000028545">
    <property type="component" value="Unassembled WGS sequence"/>
</dbReference>
<gene>
    <name evidence="1" type="ORF">SAPIO_CDS3748</name>
</gene>
<dbReference type="AlphaFoldDB" id="A0A084G9L4"/>
<proteinExistence type="predicted"/>
<dbReference type="EMBL" id="JOWA01000089">
    <property type="protein sequence ID" value="KEZ44026.1"/>
    <property type="molecule type" value="Genomic_DNA"/>
</dbReference>
<dbReference type="VEuPathDB" id="FungiDB:SAPIO_CDS3748"/>
<protein>
    <submittedName>
        <fullName evidence="1">Uncharacterized protein</fullName>
    </submittedName>
</protein>
<dbReference type="OrthoDB" id="3437405at2759"/>
<dbReference type="GeneID" id="27722820"/>
<comment type="caution">
    <text evidence="1">The sequence shown here is derived from an EMBL/GenBank/DDBJ whole genome shotgun (WGS) entry which is preliminary data.</text>
</comment>
<dbReference type="RefSeq" id="XP_016643825.1">
    <property type="nucleotide sequence ID" value="XM_016786482.1"/>
</dbReference>
<dbReference type="OMA" id="AMKSRLW"/>
<keyword evidence="2" id="KW-1185">Reference proteome</keyword>
<dbReference type="HOGENOM" id="CLU_020416_1_0_1"/>
<sequence>MDMLQLDMLFSANGTPLTAPLQEAAKQRGNIPGDIENLFHFPGHPDGKVRLWVVDRILEPQTVAHFLEFLGMGLLPANRARPTGEEVGNLMKPYSAWAPAPFNQITRPAVESIMIRIGSFEDPRRLVCIAKELHAMKSRIWEGILPLSERRWKDLNLDDPEYFHIACRYIASVINVFHYLNHSGVSRALRETFNLISDHLKEAEQALNAARRLASADGTYQRVSLTDLWYEFMRAHYDDICSRAHHWVIEHIQRLRAPILEQLANYQPEYDYDLTQWALADALHDLAENASQADSTIFIPTNGYKGNPQPASASENDPGDPIPGFLVEPIVWSPSLYRRRNTYNARVRFLSRLEMYSDPHYLAPYLREPDYVSSDVIITARSQVIAQARARQELRGEEPPPGLDPWVTLIRRHVHNRPNCGYVVYRLSHSNPEKWDDFKAKFEADISNWGQEISDIDDVREVCELHWLDGKDLEIKDGDIEAARKHFNTYVKSEDVSNKVHKDVLLVIDDYVIKSYLDQAEANLGFVLAVEAEYEPSEDNEESPGYSGTLRVLGSLLWDDLGAMLVTQGPHLVDLWPLAMAHPNSIYMGPRLTQVLRFTSLAETTRWQLANALFPSLVQYRISTNQR</sequence>
<evidence type="ECO:0000313" key="2">
    <source>
        <dbReference type="Proteomes" id="UP000028545"/>
    </source>
</evidence>
<dbReference type="KEGG" id="sapo:SAPIO_CDS3748"/>
<reference evidence="1 2" key="1">
    <citation type="journal article" date="2014" name="Genome Announc.">
        <title>Draft genome sequence of the pathogenic fungus Scedosporium apiospermum.</title>
        <authorList>
            <person name="Vandeputte P."/>
            <person name="Ghamrawi S."/>
            <person name="Rechenmann M."/>
            <person name="Iltis A."/>
            <person name="Giraud S."/>
            <person name="Fleury M."/>
            <person name="Thornton C."/>
            <person name="Delhaes L."/>
            <person name="Meyer W."/>
            <person name="Papon N."/>
            <person name="Bouchara J.P."/>
        </authorList>
    </citation>
    <scope>NUCLEOTIDE SEQUENCE [LARGE SCALE GENOMIC DNA]</scope>
    <source>
        <strain evidence="1 2">IHEM 14462</strain>
    </source>
</reference>
<organism evidence="1 2">
    <name type="scientific">Pseudallescheria apiosperma</name>
    <name type="common">Scedosporium apiospermum</name>
    <dbReference type="NCBI Taxonomy" id="563466"/>
    <lineage>
        <taxon>Eukaryota</taxon>
        <taxon>Fungi</taxon>
        <taxon>Dikarya</taxon>
        <taxon>Ascomycota</taxon>
        <taxon>Pezizomycotina</taxon>
        <taxon>Sordariomycetes</taxon>
        <taxon>Hypocreomycetidae</taxon>
        <taxon>Microascales</taxon>
        <taxon>Microascaceae</taxon>
        <taxon>Scedosporium</taxon>
    </lineage>
</organism>
<name>A0A084G9L4_PSEDA</name>
<evidence type="ECO:0000313" key="1">
    <source>
        <dbReference type="EMBL" id="KEZ44026.1"/>
    </source>
</evidence>
<accession>A0A084G9L4</accession>